<name>A0A917SKR5_9RHOB</name>
<keyword evidence="1" id="KW-0812">Transmembrane</keyword>
<proteinExistence type="predicted"/>
<dbReference type="RefSeq" id="WP_156954620.1">
    <property type="nucleotide sequence ID" value="NZ_JAYMDU010000001.1"/>
</dbReference>
<keyword evidence="1" id="KW-1133">Transmembrane helix</keyword>
<dbReference type="Proteomes" id="UP000649829">
    <property type="component" value="Unassembled WGS sequence"/>
</dbReference>
<dbReference type="AlphaFoldDB" id="A0A917SKR5"/>
<organism evidence="2 3">
    <name type="scientific">Pseudooceanicola nanhaiensis</name>
    <dbReference type="NCBI Taxonomy" id="375761"/>
    <lineage>
        <taxon>Bacteria</taxon>
        <taxon>Pseudomonadati</taxon>
        <taxon>Pseudomonadota</taxon>
        <taxon>Alphaproteobacteria</taxon>
        <taxon>Rhodobacterales</taxon>
        <taxon>Paracoccaceae</taxon>
        <taxon>Pseudooceanicola</taxon>
    </lineage>
</organism>
<evidence type="ECO:0000256" key="1">
    <source>
        <dbReference type="SAM" id="Phobius"/>
    </source>
</evidence>
<evidence type="ECO:0000313" key="3">
    <source>
        <dbReference type="Proteomes" id="UP000649829"/>
    </source>
</evidence>
<reference evidence="2" key="2">
    <citation type="submission" date="2020-09" db="EMBL/GenBank/DDBJ databases">
        <authorList>
            <person name="Sun Q."/>
            <person name="Zhou Y."/>
        </authorList>
    </citation>
    <scope>NUCLEOTIDE SEQUENCE</scope>
    <source>
        <strain evidence="2">CGMCC 1.6293</strain>
    </source>
</reference>
<reference evidence="2" key="1">
    <citation type="journal article" date="2014" name="Int. J. Syst. Evol. Microbiol.">
        <title>Complete genome sequence of Corynebacterium casei LMG S-19264T (=DSM 44701T), isolated from a smear-ripened cheese.</title>
        <authorList>
            <consortium name="US DOE Joint Genome Institute (JGI-PGF)"/>
            <person name="Walter F."/>
            <person name="Albersmeier A."/>
            <person name="Kalinowski J."/>
            <person name="Ruckert C."/>
        </authorList>
    </citation>
    <scope>NUCLEOTIDE SEQUENCE</scope>
    <source>
        <strain evidence="2">CGMCC 1.6293</strain>
    </source>
</reference>
<feature type="transmembrane region" description="Helical" evidence="1">
    <location>
        <begin position="37"/>
        <end position="60"/>
    </location>
</feature>
<dbReference type="EMBL" id="BMLF01000001">
    <property type="protein sequence ID" value="GGL84838.1"/>
    <property type="molecule type" value="Genomic_DNA"/>
</dbReference>
<feature type="transmembrane region" description="Helical" evidence="1">
    <location>
        <begin position="12"/>
        <end position="31"/>
    </location>
</feature>
<accession>A0A917SKR5</accession>
<protein>
    <submittedName>
        <fullName evidence="2">Uncharacterized protein</fullName>
    </submittedName>
</protein>
<gene>
    <name evidence="2" type="ORF">GCM10011534_03390</name>
</gene>
<comment type="caution">
    <text evidence="2">The sequence shown here is derived from an EMBL/GenBank/DDBJ whole genome shotgun (WGS) entry which is preliminary data.</text>
</comment>
<sequence length="73" mass="7612">MTTTHSKRRVQIVCAAFLHIPIVAIAAYAVASGSWQGAGTLLLVGLVATVAATVLIVPYVGRVLDGQRLQPAE</sequence>
<keyword evidence="3" id="KW-1185">Reference proteome</keyword>
<keyword evidence="1" id="KW-0472">Membrane</keyword>
<evidence type="ECO:0000313" key="2">
    <source>
        <dbReference type="EMBL" id="GGL84838.1"/>
    </source>
</evidence>